<dbReference type="AlphaFoldDB" id="L7EZ59"/>
<dbReference type="GeneID" id="97399376"/>
<proteinExistence type="predicted"/>
<evidence type="ECO:0000313" key="1">
    <source>
        <dbReference type="EMBL" id="ELP64164.1"/>
    </source>
</evidence>
<sequence>MSRIPPARTPNDRVRTHIKALIDEAKSLTANSPMPAQMFFSGMLSGLAAGVEIIDGGTAEGSMETMVQRLSAAIGQAYIDGKLPPHPEPGPAAAEEQTLKWTRRGSLLVLLTRLQRGGSLPEDEARTLRHHVETEMREADTARAVAAGNLRHVKALVPELEQAQAAIGRVRAIKKAPSRSAHNTLANAQDEGWDQALDAVHAALDDQVTSAAEAMTTAGTPVATGLSNGIHRQVEADVQRVIDLYEHWLKAGPPPLGTPIARWWDKRLLELRQAVISEGEGPS</sequence>
<organism evidence="1 2">
    <name type="scientific">Streptomyces turgidiscabies (strain Car8)</name>
    <dbReference type="NCBI Taxonomy" id="698760"/>
    <lineage>
        <taxon>Bacteria</taxon>
        <taxon>Bacillati</taxon>
        <taxon>Actinomycetota</taxon>
        <taxon>Actinomycetes</taxon>
        <taxon>Kitasatosporales</taxon>
        <taxon>Streptomycetaceae</taxon>
        <taxon>Streptomyces</taxon>
    </lineage>
</organism>
<reference evidence="1 2" key="1">
    <citation type="journal article" date="2011" name="Plasmid">
        <title>Streptomyces turgidiscabies Car8 contains a modular pathogenicity island that shares virulence genes with other actinobacterial plant pathogens.</title>
        <authorList>
            <person name="Huguet-Tapia J.C."/>
            <person name="Badger J.H."/>
            <person name="Loria R."/>
            <person name="Pettis G.S."/>
        </authorList>
    </citation>
    <scope>NUCLEOTIDE SEQUENCE [LARGE SCALE GENOMIC DNA]</scope>
    <source>
        <strain evidence="1 2">Car8</strain>
    </source>
</reference>
<dbReference type="RefSeq" id="WP_006380847.1">
    <property type="nucleotide sequence ID" value="NZ_AEJB01000475.1"/>
</dbReference>
<evidence type="ECO:0000313" key="2">
    <source>
        <dbReference type="Proteomes" id="UP000010931"/>
    </source>
</evidence>
<gene>
    <name evidence="1" type="ORF">STRTUCAR8_05561</name>
</gene>
<dbReference type="Proteomes" id="UP000010931">
    <property type="component" value="Unassembled WGS sequence"/>
</dbReference>
<name>L7EZ59_STRT8</name>
<keyword evidence="2" id="KW-1185">Reference proteome</keyword>
<comment type="caution">
    <text evidence="1">The sequence shown here is derived from an EMBL/GenBank/DDBJ whole genome shotgun (WGS) entry which is preliminary data.</text>
</comment>
<dbReference type="EMBL" id="AEJB01000475">
    <property type="protein sequence ID" value="ELP64164.1"/>
    <property type="molecule type" value="Genomic_DNA"/>
</dbReference>
<dbReference type="PATRIC" id="fig|698760.3.peg.6948"/>
<accession>L7EZ59</accession>
<protein>
    <submittedName>
        <fullName evidence="1">Uncharacterized protein</fullName>
    </submittedName>
</protein>